<dbReference type="GO" id="GO:0005886">
    <property type="term" value="C:plasma membrane"/>
    <property type="evidence" value="ECO:0007669"/>
    <property type="project" value="UniProtKB-SubCell"/>
</dbReference>
<evidence type="ECO:0000256" key="3">
    <source>
        <dbReference type="ARBA" id="ARBA00022475"/>
    </source>
</evidence>
<evidence type="ECO:0000256" key="2">
    <source>
        <dbReference type="ARBA" id="ARBA00008835"/>
    </source>
</evidence>
<feature type="transmembrane region" description="Helical" evidence="7">
    <location>
        <begin position="110"/>
        <end position="128"/>
    </location>
</feature>
<proteinExistence type="inferred from homology"/>
<feature type="transmembrane region" description="Helical" evidence="7">
    <location>
        <begin position="196"/>
        <end position="218"/>
    </location>
</feature>
<protein>
    <recommendedName>
        <fullName evidence="7">Flagellar biosynthesis protein FlhA</fullName>
    </recommendedName>
</protein>
<comment type="caution">
    <text evidence="7">Lacks conserved residue(s) required for the propagation of feature annotation.</text>
</comment>
<reference evidence="8 9" key="1">
    <citation type="submission" date="2019-02" db="EMBL/GenBank/DDBJ databases">
        <title>Deep-cultivation of Planctomycetes and their phenomic and genomic characterization uncovers novel biology.</title>
        <authorList>
            <person name="Wiegand S."/>
            <person name="Jogler M."/>
            <person name="Boedeker C."/>
            <person name="Pinto D."/>
            <person name="Vollmers J."/>
            <person name="Rivas-Marin E."/>
            <person name="Kohn T."/>
            <person name="Peeters S.H."/>
            <person name="Heuer A."/>
            <person name="Rast P."/>
            <person name="Oberbeckmann S."/>
            <person name="Bunk B."/>
            <person name="Jeske O."/>
            <person name="Meyerdierks A."/>
            <person name="Storesund J.E."/>
            <person name="Kallscheuer N."/>
            <person name="Luecker S."/>
            <person name="Lage O.M."/>
            <person name="Pohl T."/>
            <person name="Merkel B.J."/>
            <person name="Hornburger P."/>
            <person name="Mueller R.-W."/>
            <person name="Bruemmer F."/>
            <person name="Labrenz M."/>
            <person name="Spormann A.M."/>
            <person name="Op den Camp H."/>
            <person name="Overmann J."/>
            <person name="Amann R."/>
            <person name="Jetten M.S.M."/>
            <person name="Mascher T."/>
            <person name="Medema M.H."/>
            <person name="Devos D.P."/>
            <person name="Kaster A.-K."/>
            <person name="Ovreas L."/>
            <person name="Rohde M."/>
            <person name="Galperin M.Y."/>
            <person name="Jogler C."/>
        </authorList>
    </citation>
    <scope>NUCLEOTIDE SEQUENCE [LARGE SCALE GENOMIC DNA]</scope>
    <source>
        <strain evidence="8 9">HG15A2</strain>
    </source>
</reference>
<dbReference type="NCBIfam" id="TIGR01398">
    <property type="entry name" value="FlhA"/>
    <property type="match status" value="1"/>
</dbReference>
<keyword evidence="3 7" id="KW-1003">Cell membrane</keyword>
<dbReference type="InterPro" id="IPR001712">
    <property type="entry name" value="T3SS_FHIPEP"/>
</dbReference>
<evidence type="ECO:0000256" key="5">
    <source>
        <dbReference type="ARBA" id="ARBA00022989"/>
    </source>
</evidence>
<dbReference type="Gene3D" id="1.10.8.540">
    <property type="entry name" value="FHIPEP family, domain 3"/>
    <property type="match status" value="1"/>
</dbReference>
<evidence type="ECO:0000256" key="6">
    <source>
        <dbReference type="ARBA" id="ARBA00023136"/>
    </source>
</evidence>
<organism evidence="8 9">
    <name type="scientific">Adhaeretor mobilis</name>
    <dbReference type="NCBI Taxonomy" id="1930276"/>
    <lineage>
        <taxon>Bacteria</taxon>
        <taxon>Pseudomonadati</taxon>
        <taxon>Planctomycetota</taxon>
        <taxon>Planctomycetia</taxon>
        <taxon>Pirellulales</taxon>
        <taxon>Lacipirellulaceae</taxon>
        <taxon>Adhaeretor</taxon>
    </lineage>
</organism>
<keyword evidence="8" id="KW-0966">Cell projection</keyword>
<keyword evidence="6 7" id="KW-0472">Membrane</keyword>
<evidence type="ECO:0000256" key="1">
    <source>
        <dbReference type="ARBA" id="ARBA00004651"/>
    </source>
</evidence>
<keyword evidence="8" id="KW-0282">Flagellum</keyword>
<keyword evidence="8" id="KW-0969">Cilium</keyword>
<dbReference type="Gene3D" id="3.40.30.60">
    <property type="entry name" value="FHIPEP family, domain 1"/>
    <property type="match status" value="1"/>
</dbReference>
<keyword evidence="7" id="KW-0653">Protein transport</keyword>
<dbReference type="PRINTS" id="PR00949">
    <property type="entry name" value="TYPE3IMAPROT"/>
</dbReference>
<feature type="transmembrane region" description="Helical" evidence="7">
    <location>
        <begin position="7"/>
        <end position="26"/>
    </location>
</feature>
<evidence type="ECO:0000313" key="9">
    <source>
        <dbReference type="Proteomes" id="UP000319852"/>
    </source>
</evidence>
<name>A0A517MYV9_9BACT</name>
<dbReference type="AlphaFoldDB" id="A0A517MYV9"/>
<dbReference type="InterPro" id="IPR006301">
    <property type="entry name" value="FlhA"/>
</dbReference>
<dbReference type="KEGG" id="amob:HG15A2_34000"/>
<keyword evidence="7" id="KW-1005">Bacterial flagellum biogenesis</keyword>
<keyword evidence="9" id="KW-1185">Reference proteome</keyword>
<dbReference type="InterPro" id="IPR042196">
    <property type="entry name" value="FHIPEP_4"/>
</dbReference>
<evidence type="ECO:0000256" key="4">
    <source>
        <dbReference type="ARBA" id="ARBA00022692"/>
    </source>
</evidence>
<feature type="transmembrane region" description="Helical" evidence="7">
    <location>
        <begin position="32"/>
        <end position="51"/>
    </location>
</feature>
<evidence type="ECO:0000313" key="8">
    <source>
        <dbReference type="EMBL" id="QDT00065.1"/>
    </source>
</evidence>
<dbReference type="PANTHER" id="PTHR30161:SF1">
    <property type="entry name" value="FLAGELLAR BIOSYNTHESIS PROTEIN FLHA-RELATED"/>
    <property type="match status" value="1"/>
</dbReference>
<dbReference type="GO" id="GO:0009306">
    <property type="term" value="P:protein secretion"/>
    <property type="evidence" value="ECO:0007669"/>
    <property type="project" value="InterPro"/>
</dbReference>
<sequence length="683" mass="73962">MLARVQDLILPVALITSILVILVPLPTQLMDVLLAANITVSVIVLLTTIYVQTPLEFSIFPSLLLATTLARLVLNVATTRLILTRAAIDGENAAGGVITSFSQFVAGDQIVVGLIIFVIIVLIQFVVITKGATRISEVAARFALDGMPGKQMAIDADLNAGIIDEHEAQQRREEITQQADFYGAMDGASKFVRGDAIAGIMITVINVVGGLVIGMFSYGMTMSEAATLFTQLTIGDGLVSQVPAFLVSLAAGLLVTRSTQRTNLPQEFLGQLFSRPQALAVTGAFLAILVTTDLPRTPLLVLGGACIAMSRMLSKKESQAEAKAVIDAAKAQDEAPEERIEDYLTVDPMEVEVGVGLIRLADPKRGGDLLDRIQRVRQSVASEIGILMPKVRIRDNMSLDPNEYLIKIADLAVAQDRVEPGHVLAIDSGVTTGTVQGIPTKDPAFGADAKWIHPSLQDEAEMHGHTVVEAGAVVATHLTEVCRKYADEILTRDATKHLIDELKQTQPTVVEELIPGVMTLAEVQAVLHSLLREQVSVRQLGIILETLGDYAPRTKDTILLTEYVRHRLARQICTRYRDAEAQLHVIAVDPAMEDRIRAGFEHSDRGLFVRMSPQAVEATCNAIKEQLSKLTTAGHTPIILVSPQIRAAMKRIVENHLPQLVVLSFNEVTRDTKIVTLGLASDA</sequence>
<dbReference type="Pfam" id="PF00771">
    <property type="entry name" value="FHIPEP"/>
    <property type="match status" value="1"/>
</dbReference>
<dbReference type="PIRSF" id="PIRSF005419">
    <property type="entry name" value="FlhA"/>
    <property type="match status" value="1"/>
</dbReference>
<keyword evidence="5 7" id="KW-1133">Transmembrane helix</keyword>
<dbReference type="Gene3D" id="3.40.50.12790">
    <property type="entry name" value="FHIPEP family, domain 4"/>
    <property type="match status" value="1"/>
</dbReference>
<dbReference type="InterPro" id="IPR042194">
    <property type="entry name" value="FHIPEP_1"/>
</dbReference>
<dbReference type="PROSITE" id="PS00994">
    <property type="entry name" value="FHIPEP"/>
    <property type="match status" value="1"/>
</dbReference>
<dbReference type="EMBL" id="CP036263">
    <property type="protein sequence ID" value="QDT00065.1"/>
    <property type="molecule type" value="Genomic_DNA"/>
</dbReference>
<dbReference type="PANTHER" id="PTHR30161">
    <property type="entry name" value="FLAGELLAR EXPORT PROTEIN, MEMBRANE FLHA SUBUNIT-RELATED"/>
    <property type="match status" value="1"/>
</dbReference>
<dbReference type="OrthoDB" id="9759185at2"/>
<comment type="similarity">
    <text evidence="2 7">Belongs to the FHIPEP (flagella/HR/invasion proteins export pore) family.</text>
</comment>
<comment type="function">
    <text evidence="7">Required for formation of the rod structure of the flagellar apparatus. Together with FliI and FliH, may constitute the export apparatus of flagellin.</text>
</comment>
<keyword evidence="7" id="KW-1006">Bacterial flagellum protein export</keyword>
<feature type="transmembrane region" description="Helical" evidence="7">
    <location>
        <begin position="268"/>
        <end position="290"/>
    </location>
</feature>
<dbReference type="InterPro" id="IPR025505">
    <property type="entry name" value="FHIPEP_CS"/>
</dbReference>
<dbReference type="Proteomes" id="UP000319852">
    <property type="component" value="Chromosome"/>
</dbReference>
<comment type="subcellular location">
    <subcellularLocation>
        <location evidence="1 7">Cell membrane</location>
        <topology evidence="1 7">Multi-pass membrane protein</topology>
    </subcellularLocation>
</comment>
<keyword evidence="4 7" id="KW-0812">Transmembrane</keyword>
<keyword evidence="7" id="KW-0813">Transport</keyword>
<evidence type="ECO:0000256" key="7">
    <source>
        <dbReference type="RuleBase" id="RU364093"/>
    </source>
</evidence>
<gene>
    <name evidence="7 8" type="primary">flhA</name>
    <name evidence="8" type="ORF">HG15A2_34000</name>
</gene>
<dbReference type="GO" id="GO:0044780">
    <property type="term" value="P:bacterial-type flagellum assembly"/>
    <property type="evidence" value="ECO:0007669"/>
    <property type="project" value="InterPro"/>
</dbReference>
<dbReference type="InterPro" id="IPR042193">
    <property type="entry name" value="FHIPEP_3"/>
</dbReference>
<feature type="transmembrane region" description="Helical" evidence="7">
    <location>
        <begin position="238"/>
        <end position="256"/>
    </location>
</feature>
<accession>A0A517MYV9</accession>